<evidence type="ECO:0000256" key="2">
    <source>
        <dbReference type="SAM" id="MobiDB-lite"/>
    </source>
</evidence>
<organism evidence="4 5">
    <name type="scientific">Synchytrium microbalum</name>
    <dbReference type="NCBI Taxonomy" id="1806994"/>
    <lineage>
        <taxon>Eukaryota</taxon>
        <taxon>Fungi</taxon>
        <taxon>Fungi incertae sedis</taxon>
        <taxon>Chytridiomycota</taxon>
        <taxon>Chytridiomycota incertae sedis</taxon>
        <taxon>Chytridiomycetes</taxon>
        <taxon>Synchytriales</taxon>
        <taxon>Synchytriaceae</taxon>
        <taxon>Synchytrium</taxon>
    </lineage>
</organism>
<dbReference type="GO" id="GO:0003729">
    <property type="term" value="F:mRNA binding"/>
    <property type="evidence" value="ECO:0007669"/>
    <property type="project" value="TreeGrafter"/>
</dbReference>
<dbReference type="InterPro" id="IPR035979">
    <property type="entry name" value="RBD_domain_sf"/>
</dbReference>
<dbReference type="PANTHER" id="PTHR18806">
    <property type="entry name" value="RBM25 PROTEIN"/>
    <property type="match status" value="1"/>
</dbReference>
<dbReference type="Proteomes" id="UP000319731">
    <property type="component" value="Unassembled WGS sequence"/>
</dbReference>
<dbReference type="OrthoDB" id="6275295at2759"/>
<feature type="compositionally biased region" description="Basic and acidic residues" evidence="2">
    <location>
        <begin position="860"/>
        <end position="882"/>
    </location>
</feature>
<gene>
    <name evidence="4" type="ORF">SmJEL517_g00940</name>
</gene>
<feature type="compositionally biased region" description="Low complexity" evidence="2">
    <location>
        <begin position="29"/>
        <end position="38"/>
    </location>
</feature>
<dbReference type="SUPFAM" id="SSF48371">
    <property type="entry name" value="ARM repeat"/>
    <property type="match status" value="1"/>
</dbReference>
<dbReference type="Pfam" id="PF01480">
    <property type="entry name" value="PWI"/>
    <property type="match status" value="1"/>
</dbReference>
<feature type="region of interest" description="Disordered" evidence="2">
    <location>
        <begin position="859"/>
        <end position="903"/>
    </location>
</feature>
<proteinExistence type="predicted"/>
<dbReference type="AlphaFoldDB" id="A0A507CBX8"/>
<dbReference type="InterPro" id="IPR034268">
    <property type="entry name" value="RBM25_RRM"/>
</dbReference>
<dbReference type="InterPro" id="IPR016024">
    <property type="entry name" value="ARM-type_fold"/>
</dbReference>
<dbReference type="Gene3D" id="1.25.10.10">
    <property type="entry name" value="Leucine-rich Repeat Variant"/>
    <property type="match status" value="1"/>
</dbReference>
<evidence type="ECO:0000313" key="4">
    <source>
        <dbReference type="EMBL" id="TPX37122.1"/>
    </source>
</evidence>
<dbReference type="SUPFAM" id="SSF54928">
    <property type="entry name" value="RNA-binding domain, RBD"/>
    <property type="match status" value="1"/>
</dbReference>
<dbReference type="InterPro" id="IPR011989">
    <property type="entry name" value="ARM-like"/>
</dbReference>
<dbReference type="PROSITE" id="PS50176">
    <property type="entry name" value="ARM_REPEAT"/>
    <property type="match status" value="1"/>
</dbReference>
<reference evidence="4 5" key="1">
    <citation type="journal article" date="2019" name="Sci. Rep.">
        <title>Comparative genomics of chytrid fungi reveal insights into the obligate biotrophic and pathogenic lifestyle of Synchytrium endobioticum.</title>
        <authorList>
            <person name="van de Vossenberg B.T.L.H."/>
            <person name="Warris S."/>
            <person name="Nguyen H.D.T."/>
            <person name="van Gent-Pelzer M.P.E."/>
            <person name="Joly D.L."/>
            <person name="van de Geest H.C."/>
            <person name="Bonants P.J.M."/>
            <person name="Smith D.S."/>
            <person name="Levesque C.A."/>
            <person name="van der Lee T.A.J."/>
        </authorList>
    </citation>
    <scope>NUCLEOTIDE SEQUENCE [LARGE SCALE GENOMIC DNA]</scope>
    <source>
        <strain evidence="4 5">JEL517</strain>
    </source>
</reference>
<evidence type="ECO:0000313" key="5">
    <source>
        <dbReference type="Proteomes" id="UP000319731"/>
    </source>
</evidence>
<feature type="compositionally biased region" description="Basic and acidic residues" evidence="2">
    <location>
        <begin position="705"/>
        <end position="725"/>
    </location>
</feature>
<dbReference type="SMART" id="SM00311">
    <property type="entry name" value="PWI"/>
    <property type="match status" value="1"/>
</dbReference>
<feature type="region of interest" description="Disordered" evidence="2">
    <location>
        <begin position="705"/>
        <end position="780"/>
    </location>
</feature>
<feature type="compositionally biased region" description="Low complexity" evidence="2">
    <location>
        <begin position="742"/>
        <end position="753"/>
    </location>
</feature>
<feature type="compositionally biased region" description="Polar residues" evidence="2">
    <location>
        <begin position="9"/>
        <end position="20"/>
    </location>
</feature>
<dbReference type="PROSITE" id="PS51025">
    <property type="entry name" value="PWI"/>
    <property type="match status" value="1"/>
</dbReference>
<evidence type="ECO:0000259" key="3">
    <source>
        <dbReference type="PROSITE" id="PS51025"/>
    </source>
</evidence>
<feature type="region of interest" description="Disordered" evidence="2">
    <location>
        <begin position="1"/>
        <end position="38"/>
    </location>
</feature>
<name>A0A507CBX8_9FUNG</name>
<accession>A0A507CBX8</accession>
<sequence>MVVEDSTLTRRSGTLQSSHYRSSSPPPETTRSLSRRPSTLRPTSILSTVYEKLNTRLLNGTVDVPLQKADDAEDDPPCAAELCVVWDCISSTDECNQWTKLGGIQLLTGILNTATTARIRECALGGLGNMACHTKAASAIMMSNTTVELICKSVATSSYPPVVLEGTRGLEALCKWCGSNSRDAAASLLKAIQDCKVVDRLVLIIADTSGVDSAVVLASTKCLKAIITLGVTSPSAAAVEVVSQCQDHIRILFETMSTWLKRNEEIGIIRALLHMLWMLIRNGTPVHQTDVDLLAGQLVSYVCVIVGDHEDLTEDQVSAVFSALMLLDIMLSSGTVPGRKSAETFKLAASSPALIAAVIDLVIPCFAGWRLLGLLVPHILTRNPQPDDPVVITITARIEDLVEVGVEVDPLRDFVKDEKDQAASVNTIVRRTLYILLGIVEQSGKPSKLLRQMLTKLWQEKQQQQSTMYGGPPTLGLPFPRPSPVISAPPSFNNAGPGPISTPIQPRQQPAVSNEKPEIVFIAKIPDGVADEWIERLCKICGPFRQWRRLKDSNDVARPCGFALFEGKEGPARALRVLGAGDGIELPSPLPSRPSRKLKVVVDQAMKKEYEDIIGDDSAAIQELPKMIAELEDSTIAAILDKADKAKNAEFLANAATYGNRNLLDDLKDEDINPEHREMIRSEIRSFRTNAAIRDLAKEENKLKEEFDRRARDERDRERERERVKLRGVAGATGAPERVPVGGSSSTNSTSNSRDVQIRERGSMIVDEEDEEEELKREERRKRDMELAFKERERRWEAREEHTGRQRADQYARDELWLSQRQKDRANAEVYFRDYDDEVAENELFYVNREKWFARRTSFRTREQEQDARDRRIAQQEAERKQAVQQQASSSARSAGGATEHGRQMSVDLDDEAETAAADAPVVIGRIMTKDERNAAKKDLIESLPVDKEGLFGWKVQWHLLDEHMIREKFNPWVTKRLEELMGGHANDLIASIIAALAKHTSPQKQVEDLALPLDDDAELFVMKLWRLLVFETESRAAGLS</sequence>
<feature type="compositionally biased region" description="Low complexity" evidence="2">
    <location>
        <begin position="883"/>
        <end position="895"/>
    </location>
</feature>
<dbReference type="RefSeq" id="XP_031027192.1">
    <property type="nucleotide sequence ID" value="XM_031166868.1"/>
</dbReference>
<keyword evidence="5" id="KW-1185">Reference proteome</keyword>
<dbReference type="InterPro" id="IPR052768">
    <property type="entry name" value="RBM25"/>
</dbReference>
<dbReference type="CDD" id="cd12446">
    <property type="entry name" value="RRM_RBM25"/>
    <property type="match status" value="1"/>
</dbReference>
<feature type="repeat" description="ARM" evidence="1">
    <location>
        <begin position="102"/>
        <end position="145"/>
    </location>
</feature>
<comment type="caution">
    <text evidence="4">The sequence shown here is derived from an EMBL/GenBank/DDBJ whole genome shotgun (WGS) entry which is preliminary data.</text>
</comment>
<dbReference type="EMBL" id="QEAO01000003">
    <property type="protein sequence ID" value="TPX37122.1"/>
    <property type="molecule type" value="Genomic_DNA"/>
</dbReference>
<evidence type="ECO:0000256" key="1">
    <source>
        <dbReference type="PROSITE-ProRule" id="PRU00259"/>
    </source>
</evidence>
<dbReference type="STRING" id="1806994.A0A507CBX8"/>
<dbReference type="InterPro" id="IPR002483">
    <property type="entry name" value="PWI_dom"/>
</dbReference>
<dbReference type="GeneID" id="42002165"/>
<dbReference type="GO" id="GO:0005681">
    <property type="term" value="C:spliceosomal complex"/>
    <property type="evidence" value="ECO:0007669"/>
    <property type="project" value="TreeGrafter"/>
</dbReference>
<dbReference type="PANTHER" id="PTHR18806:SF4">
    <property type="entry name" value="RNA-BINDING PROTEIN 25"/>
    <property type="match status" value="1"/>
</dbReference>
<feature type="domain" description="PWI" evidence="3">
    <location>
        <begin position="949"/>
        <end position="1041"/>
    </location>
</feature>
<dbReference type="Gene3D" id="1.20.1390.10">
    <property type="entry name" value="PWI domain"/>
    <property type="match status" value="1"/>
</dbReference>
<protein>
    <recommendedName>
        <fullName evidence="3">PWI domain-containing protein</fullName>
    </recommendedName>
</protein>
<dbReference type="InterPro" id="IPR000225">
    <property type="entry name" value="Armadillo"/>
</dbReference>